<dbReference type="Pfam" id="PF16761">
    <property type="entry name" value="Clr2_transil"/>
    <property type="match status" value="1"/>
</dbReference>
<dbReference type="InterPro" id="IPR031915">
    <property type="entry name" value="Clr2_N"/>
</dbReference>
<organism evidence="4 5">
    <name type="scientific">Aspergillus campestris (strain IBT 28561)</name>
    <dbReference type="NCBI Taxonomy" id="1392248"/>
    <lineage>
        <taxon>Eukaryota</taxon>
        <taxon>Fungi</taxon>
        <taxon>Dikarya</taxon>
        <taxon>Ascomycota</taxon>
        <taxon>Pezizomycotina</taxon>
        <taxon>Eurotiomycetes</taxon>
        <taxon>Eurotiomycetidae</taxon>
        <taxon>Eurotiales</taxon>
        <taxon>Aspergillaceae</taxon>
        <taxon>Aspergillus</taxon>
        <taxon>Aspergillus subgen. Circumdati</taxon>
    </lineage>
</organism>
<dbReference type="Proteomes" id="UP000234254">
    <property type="component" value="Unassembled WGS sequence"/>
</dbReference>
<feature type="region of interest" description="Disordered" evidence="1">
    <location>
        <begin position="134"/>
        <end position="205"/>
    </location>
</feature>
<gene>
    <name evidence="4" type="ORF">P168DRAFT_267728</name>
</gene>
<feature type="domain" description="Cryptic loci regulator 2 N-terminal" evidence="3">
    <location>
        <begin position="65"/>
        <end position="127"/>
    </location>
</feature>
<name>A0A2I1D4Z4_ASPC2</name>
<proteinExistence type="predicted"/>
<dbReference type="InterPro" id="IPR038986">
    <property type="entry name" value="Clr2"/>
</dbReference>
<dbReference type="InterPro" id="IPR018839">
    <property type="entry name" value="Tscrpt-silencing_Clr2_C"/>
</dbReference>
<dbReference type="PANTHER" id="PTHR38046">
    <property type="entry name" value="CRYPTIC LOCI REGULATOR 2"/>
    <property type="match status" value="1"/>
</dbReference>
<dbReference type="GO" id="GO:0070824">
    <property type="term" value="C:SHREC complex"/>
    <property type="evidence" value="ECO:0007669"/>
    <property type="project" value="InterPro"/>
</dbReference>
<feature type="compositionally biased region" description="Low complexity" evidence="1">
    <location>
        <begin position="146"/>
        <end position="156"/>
    </location>
</feature>
<dbReference type="RefSeq" id="XP_024693522.1">
    <property type="nucleotide sequence ID" value="XM_024835055.1"/>
</dbReference>
<sequence>MSTSPGSGDDENFMVIPIDQTFSDGDQNTWPTGPGFGLPDDHTYREKLASLWLQKTGAAEAGMKYVLDTLPEGYALIDRPRGTNPDIRDRFLYGHPYGSYFYSTIQFFPHFYYLMTGGAGPCECLLCEKMAKRDQSEPMGRPMGTPTPKSTESPKPVGRPPGRPAGSRKSVGRPPGRPVGRPPGRPPGRPVHSGEPGIVDKEGTPDVFKMAVAELRKRGSLSTAIKETASMDWRAERPRLDEYLEKLDMQPAYLPRVGELVLWTTGFEGELAWNPATKSIQIYSPTDGRYNGTPEWRAGVVGQVPEEEVMLQDLVETAPKSSGINYSGFRVETFPDPLSMDKSYSLHYRYVPLKCIKPFNAYEVFLQGIPRPQLHPSIEYALTIMSSFSLLDKYHFQGTWPNASISCRGIFIGAELLAIGDAVRLRTPPVDIMVIDKITLHLTNCIEDPTSPQLAEQYKVRISGKVYAKHAPKSRHDIHPQPLNPDQVADVFQTLGMTDHGSWYRVHEGKTITVSQDMIIGRCYEPDALQLLFGTLDCTLDAAGVSKARAYSQRADHRIAEGKTWFWGDFRTQTLAIDSLNGEDVGHYSETRDVKMWRANLKIIDGDANPVDMRMAKIPGDPGRPSKPKSSFAEVGKLSKLVSTGLGGTDVSNTVSEAEEGSGQGMYGEDERESEGDEEMNEQDEEEFVARLDQLRGGTEESEGGDWVPESKRPKHV</sequence>
<evidence type="ECO:0000313" key="4">
    <source>
        <dbReference type="EMBL" id="PKY04928.1"/>
    </source>
</evidence>
<feature type="domain" description="Cryptic loci regulator 2 C-terminal" evidence="2">
    <location>
        <begin position="407"/>
        <end position="525"/>
    </location>
</feature>
<dbReference type="GO" id="GO:0031934">
    <property type="term" value="C:mating-type region heterochromatin"/>
    <property type="evidence" value="ECO:0007669"/>
    <property type="project" value="TreeGrafter"/>
</dbReference>
<reference evidence="4" key="1">
    <citation type="submission" date="2016-12" db="EMBL/GenBank/DDBJ databases">
        <title>The genomes of Aspergillus section Nigri reveals drivers in fungal speciation.</title>
        <authorList>
            <consortium name="DOE Joint Genome Institute"/>
            <person name="Vesth T.C."/>
            <person name="Nybo J."/>
            <person name="Theobald S."/>
            <person name="Brandl J."/>
            <person name="Frisvad J.C."/>
            <person name="Nielsen K.F."/>
            <person name="Lyhne E.K."/>
            <person name="Kogle M.E."/>
            <person name="Kuo A."/>
            <person name="Riley R."/>
            <person name="Clum A."/>
            <person name="Nolan M."/>
            <person name="Lipzen A."/>
            <person name="Salamov A."/>
            <person name="Henrissat B."/>
            <person name="Wiebenga A."/>
            <person name="De vries R.P."/>
            <person name="Grigoriev I.V."/>
            <person name="Mortensen U.H."/>
            <person name="Andersen M.R."/>
            <person name="Baker S.E."/>
        </authorList>
    </citation>
    <scope>NUCLEOTIDE SEQUENCE</scope>
    <source>
        <strain evidence="4">IBT 28561</strain>
    </source>
</reference>
<evidence type="ECO:0000256" key="1">
    <source>
        <dbReference type="SAM" id="MobiDB-lite"/>
    </source>
</evidence>
<feature type="compositionally biased region" description="Pro residues" evidence="1">
    <location>
        <begin position="175"/>
        <end position="189"/>
    </location>
</feature>
<feature type="compositionally biased region" description="Acidic residues" evidence="1">
    <location>
        <begin position="668"/>
        <end position="687"/>
    </location>
</feature>
<keyword evidence="5" id="KW-1185">Reference proteome</keyword>
<dbReference type="GO" id="GO:0033553">
    <property type="term" value="C:rDNA heterochromatin"/>
    <property type="evidence" value="ECO:0007669"/>
    <property type="project" value="TreeGrafter"/>
</dbReference>
<evidence type="ECO:0000313" key="5">
    <source>
        <dbReference type="Proteomes" id="UP000234254"/>
    </source>
</evidence>
<evidence type="ECO:0008006" key="6">
    <source>
        <dbReference type="Google" id="ProtNLM"/>
    </source>
</evidence>
<dbReference type="AlphaFoldDB" id="A0A2I1D4Z4"/>
<comment type="caution">
    <text evidence="4">The sequence shown here is derived from an EMBL/GenBank/DDBJ whole genome shotgun (WGS) entry which is preliminary data.</text>
</comment>
<dbReference type="EMBL" id="MSFM01000005">
    <property type="protein sequence ID" value="PKY04928.1"/>
    <property type="molecule type" value="Genomic_DNA"/>
</dbReference>
<dbReference type="PANTHER" id="PTHR38046:SF1">
    <property type="entry name" value="CRYPTIC LOCI REGULATOR 2"/>
    <property type="match status" value="1"/>
</dbReference>
<dbReference type="Pfam" id="PF10383">
    <property type="entry name" value="Clr2"/>
    <property type="match status" value="1"/>
</dbReference>
<dbReference type="VEuPathDB" id="FungiDB:P168DRAFT_267728"/>
<dbReference type="GeneID" id="36542579"/>
<dbReference type="GO" id="GO:0030466">
    <property type="term" value="P:silent mating-type cassette heterochromatin formation"/>
    <property type="evidence" value="ECO:0007669"/>
    <property type="project" value="TreeGrafter"/>
</dbReference>
<protein>
    <recommendedName>
        <fullName evidence="6">Cryptic loci regulator 2 N-terminal domain-containing protein</fullName>
    </recommendedName>
</protein>
<dbReference type="OrthoDB" id="438224at2759"/>
<evidence type="ECO:0000259" key="2">
    <source>
        <dbReference type="Pfam" id="PF10383"/>
    </source>
</evidence>
<feature type="region of interest" description="Disordered" evidence="1">
    <location>
        <begin position="612"/>
        <end position="717"/>
    </location>
</feature>
<evidence type="ECO:0000259" key="3">
    <source>
        <dbReference type="Pfam" id="PF16761"/>
    </source>
</evidence>
<accession>A0A2I1D4Z4</accession>